<reference evidence="1" key="1">
    <citation type="submission" date="2023-08" db="EMBL/GenBank/DDBJ databases">
        <authorList>
            <person name="Chen Y."/>
            <person name="Shah S."/>
            <person name="Dougan E. K."/>
            <person name="Thang M."/>
            <person name="Chan C."/>
        </authorList>
    </citation>
    <scope>NUCLEOTIDE SEQUENCE</scope>
</reference>
<evidence type="ECO:0000313" key="2">
    <source>
        <dbReference type="Proteomes" id="UP001178507"/>
    </source>
</evidence>
<accession>A0AA36HPN1</accession>
<protein>
    <recommendedName>
        <fullName evidence="3">Reverse transcriptase</fullName>
    </recommendedName>
</protein>
<dbReference type="EMBL" id="CAUJNA010000121">
    <property type="protein sequence ID" value="CAJ1372219.1"/>
    <property type="molecule type" value="Genomic_DNA"/>
</dbReference>
<proteinExistence type="predicted"/>
<comment type="caution">
    <text evidence="1">The sequence shown here is derived from an EMBL/GenBank/DDBJ whole genome shotgun (WGS) entry which is preliminary data.</text>
</comment>
<evidence type="ECO:0008006" key="3">
    <source>
        <dbReference type="Google" id="ProtNLM"/>
    </source>
</evidence>
<organism evidence="1 2">
    <name type="scientific">Effrenium voratum</name>
    <dbReference type="NCBI Taxonomy" id="2562239"/>
    <lineage>
        <taxon>Eukaryota</taxon>
        <taxon>Sar</taxon>
        <taxon>Alveolata</taxon>
        <taxon>Dinophyceae</taxon>
        <taxon>Suessiales</taxon>
        <taxon>Symbiodiniaceae</taxon>
        <taxon>Effrenium</taxon>
    </lineage>
</organism>
<name>A0AA36HPN1_9DINO</name>
<dbReference type="AlphaFoldDB" id="A0AA36HPN1"/>
<sequence>MRGALVNHVDDILLAAPKEEIKELQKSLSEIFPISEWESDTFEYIGSDIEQNDNSIHVGQSNYVKSRLETVDIPKGVNPEEVADEVTRLDNQSVVGGLSWLASQTRPDLQTGVSMAQRKQTHRLSEERCRHVVPIVPITDCRSLYDTNVKAEGLRRSDGRRTWQHFGKSWMRWVPTDYQAGRCSL</sequence>
<dbReference type="Proteomes" id="UP001178507">
    <property type="component" value="Unassembled WGS sequence"/>
</dbReference>
<keyword evidence="2" id="KW-1185">Reference proteome</keyword>
<evidence type="ECO:0000313" key="1">
    <source>
        <dbReference type="EMBL" id="CAJ1372219.1"/>
    </source>
</evidence>
<gene>
    <name evidence="1" type="ORF">EVOR1521_LOCUS2345</name>
</gene>